<evidence type="ECO:0000313" key="3">
    <source>
        <dbReference type="Proteomes" id="UP000475249"/>
    </source>
</evidence>
<dbReference type="SMART" id="SM00060">
    <property type="entry name" value="FN3"/>
    <property type="match status" value="2"/>
</dbReference>
<dbReference type="PROSITE" id="PS50853">
    <property type="entry name" value="FN3"/>
    <property type="match status" value="1"/>
</dbReference>
<dbReference type="CDD" id="cd00063">
    <property type="entry name" value="FN3"/>
    <property type="match status" value="1"/>
</dbReference>
<proteinExistence type="predicted"/>
<dbReference type="InterPro" id="IPR036116">
    <property type="entry name" value="FN3_sf"/>
</dbReference>
<reference evidence="2 3" key="1">
    <citation type="submission" date="2020-01" db="EMBL/GenBank/DDBJ databases">
        <title>Bacteria diversity of Porities sp.</title>
        <authorList>
            <person name="Wang G."/>
        </authorList>
    </citation>
    <scope>NUCLEOTIDE SEQUENCE [LARGE SCALE GENOMIC DNA]</scope>
    <source>
        <strain evidence="2 3">R33</strain>
    </source>
</reference>
<sequence length="227" mass="24552">MKKTLIYLMAPAMMMFGCGGSGNGEEPDVDAPTVPALTFPTANLACTHYELEFQWEASTDEGSGTISYQIDVSEDSSFGSVDFSDTVSSTTATFTLEPGTTYYWRVSAQDGSGNESSYSPSRTFYTEPEAGTNSLPTIPEIGLPALGSTVSGSMVELSWQATDADGDELLYDIYFGAANPPELYTTDVDGNKLEVPVAAGTQYYWRVVAKDARQGVSKGRLWHFRVE</sequence>
<dbReference type="InterPro" id="IPR003961">
    <property type="entry name" value="FN3_dom"/>
</dbReference>
<organism evidence="2 3">
    <name type="scientific">Poritiphilus flavus</name>
    <dbReference type="NCBI Taxonomy" id="2697053"/>
    <lineage>
        <taxon>Bacteria</taxon>
        <taxon>Pseudomonadati</taxon>
        <taxon>Bacteroidota</taxon>
        <taxon>Flavobacteriia</taxon>
        <taxon>Flavobacteriales</taxon>
        <taxon>Flavobacteriaceae</taxon>
        <taxon>Poritiphilus</taxon>
    </lineage>
</organism>
<dbReference type="InterPro" id="IPR013783">
    <property type="entry name" value="Ig-like_fold"/>
</dbReference>
<evidence type="ECO:0000313" key="2">
    <source>
        <dbReference type="EMBL" id="NAS14352.1"/>
    </source>
</evidence>
<accession>A0A6L9EI65</accession>
<dbReference type="Pfam" id="PF25788">
    <property type="entry name" value="Ig_Rha78A_N"/>
    <property type="match status" value="1"/>
</dbReference>
<evidence type="ECO:0000259" key="1">
    <source>
        <dbReference type="PROSITE" id="PS50853"/>
    </source>
</evidence>
<protein>
    <recommendedName>
        <fullName evidence="1">Fibronectin type-III domain-containing protein</fullName>
    </recommendedName>
</protein>
<dbReference type="AlphaFoldDB" id="A0A6L9EI65"/>
<dbReference type="SUPFAM" id="SSF49265">
    <property type="entry name" value="Fibronectin type III"/>
    <property type="match status" value="1"/>
</dbReference>
<name>A0A6L9EI65_9FLAO</name>
<gene>
    <name evidence="2" type="ORF">GTQ38_20235</name>
</gene>
<dbReference type="Gene3D" id="2.60.40.10">
    <property type="entry name" value="Immunoglobulins"/>
    <property type="match status" value="2"/>
</dbReference>
<dbReference type="Proteomes" id="UP000475249">
    <property type="component" value="Unassembled WGS sequence"/>
</dbReference>
<dbReference type="RefSeq" id="WP_161437392.1">
    <property type="nucleotide sequence ID" value="NZ_WXYO01000009.1"/>
</dbReference>
<dbReference type="PROSITE" id="PS51257">
    <property type="entry name" value="PROKAR_LIPOPROTEIN"/>
    <property type="match status" value="1"/>
</dbReference>
<keyword evidence="3" id="KW-1185">Reference proteome</keyword>
<dbReference type="EMBL" id="WXYO01000009">
    <property type="protein sequence ID" value="NAS14352.1"/>
    <property type="molecule type" value="Genomic_DNA"/>
</dbReference>
<comment type="caution">
    <text evidence="2">The sequence shown here is derived from an EMBL/GenBank/DDBJ whole genome shotgun (WGS) entry which is preliminary data.</text>
</comment>
<feature type="domain" description="Fibronectin type-III" evidence="1">
    <location>
        <begin position="31"/>
        <end position="129"/>
    </location>
</feature>